<accession>A0A964FKG2</accession>
<protein>
    <submittedName>
        <fullName evidence="1">Lecithin--cholesterol acyltransferase</fullName>
    </submittedName>
</protein>
<dbReference type="PANTHER" id="PTHR11440">
    <property type="entry name" value="LECITHIN-CHOLESTEROL ACYLTRANSFERASE-RELATED"/>
    <property type="match status" value="1"/>
</dbReference>
<dbReference type="EMBL" id="JADWDC010000053">
    <property type="protein sequence ID" value="MCC0178738.1"/>
    <property type="molecule type" value="Genomic_DNA"/>
</dbReference>
<dbReference type="Gene3D" id="3.40.50.1820">
    <property type="entry name" value="alpha/beta hydrolase"/>
    <property type="match status" value="1"/>
</dbReference>
<dbReference type="SUPFAM" id="SSF53474">
    <property type="entry name" value="alpha/beta-Hydrolases"/>
    <property type="match status" value="1"/>
</dbReference>
<dbReference type="AlphaFoldDB" id="A0A964FKG2"/>
<dbReference type="InterPro" id="IPR003386">
    <property type="entry name" value="LACT/PDAT_acylTrfase"/>
</dbReference>
<comment type="caution">
    <text evidence="1">The sequence shown here is derived from an EMBL/GenBank/DDBJ whole genome shotgun (WGS) entry which is preliminary data.</text>
</comment>
<name>A0A964FKG2_9CYAN</name>
<proteinExistence type="predicted"/>
<dbReference type="Pfam" id="PF02450">
    <property type="entry name" value="LCAT"/>
    <property type="match status" value="1"/>
</dbReference>
<reference evidence="1" key="1">
    <citation type="journal article" date="2021" name="Antonie Van Leeuwenhoek">
        <title>Draft genome and description of Waterburya agarophytonicola gen. nov. sp. nov. (Pleurocapsales, Cyanobacteria): a seaweed symbiont.</title>
        <authorList>
            <person name="Bonthond G."/>
            <person name="Shalygin S."/>
            <person name="Bayer T."/>
            <person name="Weinberger F."/>
        </authorList>
    </citation>
    <scope>NUCLEOTIDE SEQUENCE</scope>
    <source>
        <strain evidence="1">KI4</strain>
    </source>
</reference>
<dbReference type="RefSeq" id="WP_229641839.1">
    <property type="nucleotide sequence ID" value="NZ_JADWDC010000053.1"/>
</dbReference>
<organism evidence="1 2">
    <name type="scientific">Waterburya agarophytonicola KI4</name>
    <dbReference type="NCBI Taxonomy" id="2874699"/>
    <lineage>
        <taxon>Bacteria</taxon>
        <taxon>Bacillati</taxon>
        <taxon>Cyanobacteriota</taxon>
        <taxon>Cyanophyceae</taxon>
        <taxon>Pleurocapsales</taxon>
        <taxon>Hyellaceae</taxon>
        <taxon>Waterburya</taxon>
        <taxon>Waterburya agarophytonicola</taxon>
    </lineage>
</organism>
<keyword evidence="1" id="KW-0012">Acyltransferase</keyword>
<keyword evidence="2" id="KW-1185">Reference proteome</keyword>
<keyword evidence="1" id="KW-0808">Transferase</keyword>
<dbReference type="GO" id="GO:0008374">
    <property type="term" value="F:O-acyltransferase activity"/>
    <property type="evidence" value="ECO:0007669"/>
    <property type="project" value="InterPro"/>
</dbReference>
<evidence type="ECO:0000313" key="2">
    <source>
        <dbReference type="Proteomes" id="UP000729733"/>
    </source>
</evidence>
<sequence length="484" mass="54522">MSKKNKMRDIIVLLPGILGSSLQKDGRDLWNISGQAISDFVKNLRKGNNLQHLKIKNDDPTLDDLGDGIKATSLMQDFHFLPGFWKIDGYTKIADSISKEFNVTLGENYFEFPYDWRRDNRVAARKLEKLMNLKLSQWRESSGAKNAKVILIAHSMGGLVSRYYLEKLGGWQNCRALITFGTPYRGSVQALDYLANGYKGIFGDLTEVVRSLTSTYQLLPIYKMVKIGDDYHRIAEIANIPNLLTREGESKNEAEKALEFHREIEAAQKLNAQEEDYQNNFVTIPYVGTEQKTWQSAELSNSELTVSWELPPNIGNERGSGDGTVPRLSASPIEFDTNSKLRFFSRYVAAKHNSIQNNGSVLVDLIRSFQDLEISEQEPIRGDLSQTGISLEVEDFFLKDEPVIIKADVKGRFPQHIEEKLELKAQITSVSTNQVVNEAKLQKSGAEWLLALENLDSGLYRLEVKTEKTGGGFPNPVSDVFEVG</sequence>
<dbReference type="Proteomes" id="UP000729733">
    <property type="component" value="Unassembled WGS sequence"/>
</dbReference>
<gene>
    <name evidence="1" type="ORF">I4641_17340</name>
</gene>
<evidence type="ECO:0000313" key="1">
    <source>
        <dbReference type="EMBL" id="MCC0178738.1"/>
    </source>
</evidence>
<dbReference type="InterPro" id="IPR029058">
    <property type="entry name" value="AB_hydrolase_fold"/>
</dbReference>
<dbReference type="GO" id="GO:0006629">
    <property type="term" value="P:lipid metabolic process"/>
    <property type="evidence" value="ECO:0007669"/>
    <property type="project" value="InterPro"/>
</dbReference>